<evidence type="ECO:0000256" key="1">
    <source>
        <dbReference type="SAM" id="MobiDB-lite"/>
    </source>
</evidence>
<keyword evidence="3" id="KW-1185">Reference proteome</keyword>
<dbReference type="EMBL" id="JASCZI010092449">
    <property type="protein sequence ID" value="MED6152376.1"/>
    <property type="molecule type" value="Genomic_DNA"/>
</dbReference>
<evidence type="ECO:0000313" key="3">
    <source>
        <dbReference type="Proteomes" id="UP001341840"/>
    </source>
</evidence>
<dbReference type="Proteomes" id="UP001341840">
    <property type="component" value="Unassembled WGS sequence"/>
</dbReference>
<sequence>PRRRGTLRARPRAAGSSGCSTGAGDAGGVGTDAGAMNGISQDAPGTCADRGVPPSAMKAWDGPDTGSFRSK</sequence>
<reference evidence="2 3" key="1">
    <citation type="journal article" date="2023" name="Plants (Basel)">
        <title>Bridging the Gap: Combining Genomics and Transcriptomics Approaches to Understand Stylosanthes scabra, an Orphan Legume from the Brazilian Caatinga.</title>
        <authorList>
            <person name="Ferreira-Neto J.R.C."/>
            <person name="da Silva M.D."/>
            <person name="Binneck E."/>
            <person name="de Melo N.F."/>
            <person name="da Silva R.H."/>
            <person name="de Melo A.L.T.M."/>
            <person name="Pandolfi V."/>
            <person name="Bustamante F.O."/>
            <person name="Brasileiro-Vidal A.C."/>
            <person name="Benko-Iseppon A.M."/>
        </authorList>
    </citation>
    <scope>NUCLEOTIDE SEQUENCE [LARGE SCALE GENOMIC DNA]</scope>
    <source>
        <tissue evidence="2">Leaves</tissue>
    </source>
</reference>
<feature type="compositionally biased region" description="Low complexity" evidence="1">
    <location>
        <begin position="12"/>
        <end position="23"/>
    </location>
</feature>
<feature type="compositionally biased region" description="Basic residues" evidence="1">
    <location>
        <begin position="1"/>
        <end position="11"/>
    </location>
</feature>
<feature type="region of interest" description="Disordered" evidence="1">
    <location>
        <begin position="1"/>
        <end position="71"/>
    </location>
</feature>
<protein>
    <submittedName>
        <fullName evidence="2">Uncharacterized protein</fullName>
    </submittedName>
</protein>
<accession>A0ABU6TU79</accession>
<organism evidence="2 3">
    <name type="scientific">Stylosanthes scabra</name>
    <dbReference type="NCBI Taxonomy" id="79078"/>
    <lineage>
        <taxon>Eukaryota</taxon>
        <taxon>Viridiplantae</taxon>
        <taxon>Streptophyta</taxon>
        <taxon>Embryophyta</taxon>
        <taxon>Tracheophyta</taxon>
        <taxon>Spermatophyta</taxon>
        <taxon>Magnoliopsida</taxon>
        <taxon>eudicotyledons</taxon>
        <taxon>Gunneridae</taxon>
        <taxon>Pentapetalae</taxon>
        <taxon>rosids</taxon>
        <taxon>fabids</taxon>
        <taxon>Fabales</taxon>
        <taxon>Fabaceae</taxon>
        <taxon>Papilionoideae</taxon>
        <taxon>50 kb inversion clade</taxon>
        <taxon>dalbergioids sensu lato</taxon>
        <taxon>Dalbergieae</taxon>
        <taxon>Pterocarpus clade</taxon>
        <taxon>Stylosanthes</taxon>
    </lineage>
</organism>
<feature type="non-terminal residue" evidence="2">
    <location>
        <position position="1"/>
    </location>
</feature>
<evidence type="ECO:0000313" key="2">
    <source>
        <dbReference type="EMBL" id="MED6152376.1"/>
    </source>
</evidence>
<gene>
    <name evidence="2" type="ORF">PIB30_091485</name>
</gene>
<comment type="caution">
    <text evidence="2">The sequence shown here is derived from an EMBL/GenBank/DDBJ whole genome shotgun (WGS) entry which is preliminary data.</text>
</comment>
<name>A0ABU6TU79_9FABA</name>
<proteinExistence type="predicted"/>